<evidence type="ECO:0000256" key="4">
    <source>
        <dbReference type="ARBA" id="ARBA00023015"/>
    </source>
</evidence>
<keyword evidence="3" id="KW-0694">RNA-binding</keyword>
<organism evidence="7">
    <name type="scientific">marine sediment metagenome</name>
    <dbReference type="NCBI Taxonomy" id="412755"/>
    <lineage>
        <taxon>unclassified sequences</taxon>
        <taxon>metagenomes</taxon>
        <taxon>ecological metagenomes</taxon>
    </lineage>
</organism>
<dbReference type="PANTHER" id="PTHR11078:SF3">
    <property type="entry name" value="ANTITERMINATION NUSB DOMAIN-CONTAINING PROTEIN"/>
    <property type="match status" value="1"/>
</dbReference>
<reference evidence="7" key="1">
    <citation type="journal article" date="2014" name="Front. Microbiol.">
        <title>High frequency of phylogenetically diverse reductive dehalogenase-homologous genes in deep subseafloor sedimentary metagenomes.</title>
        <authorList>
            <person name="Kawai M."/>
            <person name="Futagami T."/>
            <person name="Toyoda A."/>
            <person name="Takaki Y."/>
            <person name="Nishi S."/>
            <person name="Hori S."/>
            <person name="Arai W."/>
            <person name="Tsubouchi T."/>
            <person name="Morono Y."/>
            <person name="Uchiyama I."/>
            <person name="Ito T."/>
            <person name="Fujiyama A."/>
            <person name="Inagaki F."/>
            <person name="Takami H."/>
        </authorList>
    </citation>
    <scope>NUCLEOTIDE SEQUENCE</scope>
    <source>
        <strain evidence="7">Expedition CK06-06</strain>
    </source>
</reference>
<accession>X0UDK5</accession>
<dbReference type="GO" id="GO:0006353">
    <property type="term" value="P:DNA-templated transcription termination"/>
    <property type="evidence" value="ECO:0007669"/>
    <property type="project" value="InterPro"/>
</dbReference>
<dbReference type="Gene3D" id="1.10.940.10">
    <property type="entry name" value="NusB-like"/>
    <property type="match status" value="1"/>
</dbReference>
<keyword evidence="2" id="KW-0889">Transcription antitermination</keyword>
<dbReference type="GO" id="GO:0031564">
    <property type="term" value="P:transcription antitermination"/>
    <property type="evidence" value="ECO:0007669"/>
    <property type="project" value="UniProtKB-KW"/>
</dbReference>
<dbReference type="InterPro" id="IPR035926">
    <property type="entry name" value="NusB-like_sf"/>
</dbReference>
<evidence type="ECO:0000256" key="3">
    <source>
        <dbReference type="ARBA" id="ARBA00022884"/>
    </source>
</evidence>
<dbReference type="GO" id="GO:0003723">
    <property type="term" value="F:RNA binding"/>
    <property type="evidence" value="ECO:0007669"/>
    <property type="project" value="UniProtKB-KW"/>
</dbReference>
<gene>
    <name evidence="7" type="ORF">S01H1_30805</name>
</gene>
<feature type="non-terminal residue" evidence="7">
    <location>
        <position position="1"/>
    </location>
</feature>
<dbReference type="InterPro" id="IPR006027">
    <property type="entry name" value="NusB_RsmB_TIM44"/>
</dbReference>
<evidence type="ECO:0000256" key="1">
    <source>
        <dbReference type="ARBA" id="ARBA00005952"/>
    </source>
</evidence>
<dbReference type="AlphaFoldDB" id="X0UDK5"/>
<dbReference type="SUPFAM" id="SSF48013">
    <property type="entry name" value="NusB-like"/>
    <property type="match status" value="1"/>
</dbReference>
<feature type="domain" description="NusB/RsmB/TIM44" evidence="6">
    <location>
        <begin position="6"/>
        <end position="100"/>
    </location>
</feature>
<dbReference type="EMBL" id="BARS01018977">
    <property type="protein sequence ID" value="GAF86550.1"/>
    <property type="molecule type" value="Genomic_DNA"/>
</dbReference>
<evidence type="ECO:0000259" key="6">
    <source>
        <dbReference type="Pfam" id="PF01029"/>
    </source>
</evidence>
<dbReference type="Pfam" id="PF01029">
    <property type="entry name" value="NusB"/>
    <property type="match status" value="1"/>
</dbReference>
<keyword evidence="5" id="KW-0804">Transcription</keyword>
<evidence type="ECO:0000256" key="2">
    <source>
        <dbReference type="ARBA" id="ARBA00022814"/>
    </source>
</evidence>
<dbReference type="HAMAP" id="MF_00073">
    <property type="entry name" value="NusB"/>
    <property type="match status" value="1"/>
</dbReference>
<dbReference type="GO" id="GO:0005829">
    <property type="term" value="C:cytosol"/>
    <property type="evidence" value="ECO:0007669"/>
    <property type="project" value="TreeGrafter"/>
</dbReference>
<dbReference type="PANTHER" id="PTHR11078">
    <property type="entry name" value="N UTILIZATION SUBSTANCE PROTEIN B-RELATED"/>
    <property type="match status" value="1"/>
</dbReference>
<keyword evidence="4" id="KW-0805">Transcription regulation</keyword>
<dbReference type="NCBIfam" id="TIGR01951">
    <property type="entry name" value="nusB"/>
    <property type="match status" value="1"/>
</dbReference>
<sequence length="105" mass="12156">WENHPTIADEIKEFSDFLIKGVAENRDFINSVISKYATNWQIQRMPTVDRNILRLATFELLFAEDIPPKVAINEAIEMAKRYGDKDSGKFVNGVLDKINKEEKKK</sequence>
<proteinExistence type="inferred from homology"/>
<protein>
    <recommendedName>
        <fullName evidence="6">NusB/RsmB/TIM44 domain-containing protein</fullName>
    </recommendedName>
</protein>
<name>X0UDK5_9ZZZZ</name>
<evidence type="ECO:0000313" key="7">
    <source>
        <dbReference type="EMBL" id="GAF86550.1"/>
    </source>
</evidence>
<evidence type="ECO:0000256" key="5">
    <source>
        <dbReference type="ARBA" id="ARBA00023163"/>
    </source>
</evidence>
<comment type="similarity">
    <text evidence="1">Belongs to the NusB family.</text>
</comment>
<comment type="caution">
    <text evidence="7">The sequence shown here is derived from an EMBL/GenBank/DDBJ whole genome shotgun (WGS) entry which is preliminary data.</text>
</comment>
<dbReference type="InterPro" id="IPR011605">
    <property type="entry name" value="NusB_fam"/>
</dbReference>